<organism evidence="1">
    <name type="scientific">Podoviridae sp. ctaNW81</name>
    <dbReference type="NCBI Taxonomy" id="2826562"/>
    <lineage>
        <taxon>Viruses</taxon>
        <taxon>Duplodnaviria</taxon>
        <taxon>Heunggongvirae</taxon>
        <taxon>Uroviricota</taxon>
        <taxon>Caudoviricetes</taxon>
    </lineage>
</organism>
<protein>
    <submittedName>
        <fullName evidence="1">Uncharacterized protein</fullName>
    </submittedName>
</protein>
<reference evidence="1" key="1">
    <citation type="journal article" date="2021" name="Proc. Natl. Acad. Sci. U.S.A.">
        <title>A Catalog of Tens of Thousands of Viruses from Human Metagenomes Reveals Hidden Associations with Chronic Diseases.</title>
        <authorList>
            <person name="Tisza M.J."/>
            <person name="Buck C.B."/>
        </authorList>
    </citation>
    <scope>NUCLEOTIDE SEQUENCE</scope>
    <source>
        <strain evidence="1">CtaNW81</strain>
    </source>
</reference>
<evidence type="ECO:0000313" key="1">
    <source>
        <dbReference type="EMBL" id="DAD77506.1"/>
    </source>
</evidence>
<sequence length="565" mass="60538">MSTRLLVEAEAPSVLLRQELNVYVKDWSELILQGTGSRTDATMSQDAITKALALKADKTEVVKRLTGNNIVYINNSAGNLSSLLFATGAVASSIVQRDSAGRITATAAASDNQVTTLSQVRGMITAGPSLLIVQSEGQNTGYVMSQKAVTDSLNAMRFEDERIVGLVSQNSEDIDLVRKRVNTVESDIDNLEAKDTELQQGINKNAADITTLNTKTENLDSATKTNAANIGKKLDKTGGTITGSLTITQNLTVQGTTTTQESQILVVKDPLIVANSDKATLASYGGLLINTDANNTYGFVYDPSSGSVKLGLGTYNSTTKKFAFNSGEGLPIVVRDDSSTWTNGHYAKWDSTKNAFVDGGLMPTIPTNYVTTDSTQTITGAKTFNNAVVFKGTTKIGNTQYAADKIVEGSTTYNLPDAAGTMLVDVDITPITDNEIDFLFLPSYNTTIRLISSSQSSTAQIAYLKLNGDIADANNYDYKSTEIQHKWEDKNGNILNGDPGSGALTLELTHIIKIAFSGFEFAQNYTDNVMITSPYVLPGESRGIILGAQFISTASLEDNTVTVKE</sequence>
<name>A0A8S5M5K1_9CAUD</name>
<dbReference type="EMBL" id="BK014826">
    <property type="protein sequence ID" value="DAD77506.1"/>
    <property type="molecule type" value="Genomic_DNA"/>
</dbReference>
<accession>A0A8S5M5K1</accession>
<proteinExistence type="predicted"/>